<dbReference type="GO" id="GO:0005886">
    <property type="term" value="C:plasma membrane"/>
    <property type="evidence" value="ECO:0007669"/>
    <property type="project" value="UniProtKB-SubCell"/>
</dbReference>
<evidence type="ECO:0000256" key="7">
    <source>
        <dbReference type="ARBA" id="ARBA00023136"/>
    </source>
</evidence>
<feature type="transmembrane region" description="Helical" evidence="10">
    <location>
        <begin position="375"/>
        <end position="395"/>
    </location>
</feature>
<feature type="transmembrane region" description="Helical" evidence="10">
    <location>
        <begin position="151"/>
        <end position="169"/>
    </location>
</feature>
<evidence type="ECO:0000256" key="6">
    <source>
        <dbReference type="ARBA" id="ARBA00022989"/>
    </source>
</evidence>
<reference evidence="12 13" key="1">
    <citation type="journal article" date="2016" name="Nat. Commun.">
        <title>Thousands of microbial genomes shed light on interconnected biogeochemical processes in an aquifer system.</title>
        <authorList>
            <person name="Anantharaman K."/>
            <person name="Brown C.T."/>
            <person name="Hug L.A."/>
            <person name="Sharon I."/>
            <person name="Castelle C.J."/>
            <person name="Probst A.J."/>
            <person name="Thomas B.C."/>
            <person name="Singh A."/>
            <person name="Wilkins M.J."/>
            <person name="Karaoz U."/>
            <person name="Brodie E.L."/>
            <person name="Williams K.H."/>
            <person name="Hubbard S.S."/>
            <person name="Banfield J.F."/>
        </authorList>
    </citation>
    <scope>NUCLEOTIDE SEQUENCE [LARGE SCALE GENOMIC DNA]</scope>
</reference>
<gene>
    <name evidence="10" type="primary">murJ</name>
    <name evidence="12" type="ORF">A2140_05565</name>
</gene>
<dbReference type="UniPathway" id="UPA00219"/>
<sequence length="510" mass="55220">MTLISRVSGLVRDMAFASLIGAGSGIAADAFYVAFRIPNFLRRIFGEGAFSQAFVPVLSQYRSRDDGDATRAFLDHMAGWLMLALLVVTVVGVLAAPLLVTVLAPGFIGAPDKFALTVDMLRIMFPYIFFVSLVAMAAGVLNAWGRFAAAAFTPVLLNLCLIVAALWWAHHTTPAVKALAWGVFAAGVVQLLFQIPFLARLGLLPSPRLSWRPFHEGVMRVLRLMGPAIFGVSVAQVNLLINTLLASFLITGSVAWLYYADRLMEFPLGIFGIALATVILPSLSRRHANNSHEDFSHLIDWALRWVLLIGLPATVGLMVLAGPMLATLFHYGAFHGHDVLMSARALMAFSLGLLGFIFVKVLAPGFYAREDTKTPMRIGVIAMAVNIVLSLALVWPLKHVGLALAISLAAFVNAGLLYHHLRRANAYRPLPGWAGFAARIVAASAVMGVLLFFGTGALEHWLAMSGWQRAGHLSFWIAAGIVVYVVTILLLGIRPAQLLLKREEGGPVHD</sequence>
<organism evidence="12 13">
    <name type="scientific">Candidatus Muproteobacteria bacterium RBG_16_62_13</name>
    <dbReference type="NCBI Taxonomy" id="1817756"/>
    <lineage>
        <taxon>Bacteria</taxon>
        <taxon>Pseudomonadati</taxon>
        <taxon>Pseudomonadota</taxon>
        <taxon>Candidatus Muproteobacteria</taxon>
    </lineage>
</organism>
<dbReference type="GO" id="GO:0071555">
    <property type="term" value="P:cell wall organization"/>
    <property type="evidence" value="ECO:0007669"/>
    <property type="project" value="UniProtKB-UniRule"/>
</dbReference>
<feature type="transmembrane region" description="Helical" evidence="10">
    <location>
        <begin position="224"/>
        <end position="246"/>
    </location>
</feature>
<feature type="transmembrane region" description="Helical" evidence="10">
    <location>
        <begin position="305"/>
        <end position="331"/>
    </location>
</feature>
<evidence type="ECO:0000256" key="1">
    <source>
        <dbReference type="ARBA" id="ARBA00004651"/>
    </source>
</evidence>
<dbReference type="CDD" id="cd13123">
    <property type="entry name" value="MATE_MurJ_like"/>
    <property type="match status" value="1"/>
</dbReference>
<dbReference type="GO" id="GO:0008360">
    <property type="term" value="P:regulation of cell shape"/>
    <property type="evidence" value="ECO:0007669"/>
    <property type="project" value="UniProtKB-UniRule"/>
</dbReference>
<feature type="transmembrane region" description="Helical" evidence="10">
    <location>
        <begin position="433"/>
        <end position="453"/>
    </location>
</feature>
<keyword evidence="7 10" id="KW-0472">Membrane</keyword>
<evidence type="ECO:0000256" key="9">
    <source>
        <dbReference type="ARBA" id="ARBA00061532"/>
    </source>
</evidence>
<feature type="transmembrane region" description="Helical" evidence="10">
    <location>
        <begin position="124"/>
        <end position="144"/>
    </location>
</feature>
<dbReference type="Pfam" id="PF03023">
    <property type="entry name" value="MurJ"/>
    <property type="match status" value="1"/>
</dbReference>
<dbReference type="PANTHER" id="PTHR47019:SF1">
    <property type="entry name" value="LIPID II FLIPPASE MURJ"/>
    <property type="match status" value="1"/>
</dbReference>
<evidence type="ECO:0000256" key="11">
    <source>
        <dbReference type="PIRNR" id="PIRNR002869"/>
    </source>
</evidence>
<dbReference type="EMBL" id="MFSQ01000001">
    <property type="protein sequence ID" value="OGI41722.1"/>
    <property type="molecule type" value="Genomic_DNA"/>
</dbReference>
<evidence type="ECO:0000256" key="10">
    <source>
        <dbReference type="HAMAP-Rule" id="MF_02078"/>
    </source>
</evidence>
<feature type="transmembrane region" description="Helical" evidence="10">
    <location>
        <begin position="266"/>
        <end position="284"/>
    </location>
</feature>
<evidence type="ECO:0000256" key="5">
    <source>
        <dbReference type="ARBA" id="ARBA00022984"/>
    </source>
</evidence>
<feature type="transmembrane region" description="Helical" evidence="10">
    <location>
        <begin position="15"/>
        <end position="35"/>
    </location>
</feature>
<feature type="transmembrane region" description="Helical" evidence="10">
    <location>
        <begin position="401"/>
        <end position="421"/>
    </location>
</feature>
<dbReference type="NCBIfam" id="TIGR01695">
    <property type="entry name" value="murJ_mviN"/>
    <property type="match status" value="1"/>
</dbReference>
<keyword evidence="10 11" id="KW-0961">Cell wall biogenesis/degradation</keyword>
<comment type="similarity">
    <text evidence="9 10 11">Belongs to the MurJ/MviN family.</text>
</comment>
<dbReference type="STRING" id="1817756.A2140_05565"/>
<evidence type="ECO:0000313" key="12">
    <source>
        <dbReference type="EMBL" id="OGI41722.1"/>
    </source>
</evidence>
<name>A0A1F6T9D2_9PROT</name>
<feature type="transmembrane region" description="Helical" evidence="10">
    <location>
        <begin position="473"/>
        <end position="493"/>
    </location>
</feature>
<dbReference type="GO" id="GO:0034204">
    <property type="term" value="P:lipid translocation"/>
    <property type="evidence" value="ECO:0007669"/>
    <property type="project" value="TreeGrafter"/>
</dbReference>
<dbReference type="PIRSF" id="PIRSF002869">
    <property type="entry name" value="MviN"/>
    <property type="match status" value="1"/>
</dbReference>
<feature type="transmembrane region" description="Helical" evidence="10">
    <location>
        <begin position="181"/>
        <end position="203"/>
    </location>
</feature>
<feature type="transmembrane region" description="Helical" evidence="10">
    <location>
        <begin position="80"/>
        <end position="104"/>
    </location>
</feature>
<accession>A0A1F6T9D2</accession>
<dbReference type="PANTHER" id="PTHR47019">
    <property type="entry name" value="LIPID II FLIPPASE MURJ"/>
    <property type="match status" value="1"/>
</dbReference>
<keyword evidence="10" id="KW-0997">Cell inner membrane</keyword>
<evidence type="ECO:0000256" key="3">
    <source>
        <dbReference type="ARBA" id="ARBA00022692"/>
    </source>
</evidence>
<feature type="transmembrane region" description="Helical" evidence="10">
    <location>
        <begin position="343"/>
        <end position="363"/>
    </location>
</feature>
<protein>
    <recommendedName>
        <fullName evidence="10">Probable lipid II flippase MurJ</fullName>
    </recommendedName>
</protein>
<keyword evidence="10 11" id="KW-0813">Transport</keyword>
<evidence type="ECO:0000256" key="8">
    <source>
        <dbReference type="ARBA" id="ARBA00060041"/>
    </source>
</evidence>
<dbReference type="InterPro" id="IPR004268">
    <property type="entry name" value="MurJ"/>
</dbReference>
<keyword evidence="3 10" id="KW-0812">Transmembrane</keyword>
<comment type="caution">
    <text evidence="12">The sequence shown here is derived from an EMBL/GenBank/DDBJ whole genome shotgun (WGS) entry which is preliminary data.</text>
</comment>
<dbReference type="InterPro" id="IPR051050">
    <property type="entry name" value="Lipid_II_flippase_MurJ/MviN"/>
</dbReference>
<evidence type="ECO:0000256" key="2">
    <source>
        <dbReference type="ARBA" id="ARBA00022475"/>
    </source>
</evidence>
<proteinExistence type="inferred from homology"/>
<dbReference type="Proteomes" id="UP000178379">
    <property type="component" value="Unassembled WGS sequence"/>
</dbReference>
<dbReference type="GO" id="GO:0009252">
    <property type="term" value="P:peptidoglycan biosynthetic process"/>
    <property type="evidence" value="ECO:0007669"/>
    <property type="project" value="UniProtKB-UniRule"/>
</dbReference>
<comment type="pathway">
    <text evidence="10">Cell wall biogenesis; peptidoglycan biosynthesis.</text>
</comment>
<evidence type="ECO:0000313" key="13">
    <source>
        <dbReference type="Proteomes" id="UP000178379"/>
    </source>
</evidence>
<dbReference type="PRINTS" id="PR01806">
    <property type="entry name" value="VIRFACTRMVIN"/>
</dbReference>
<keyword evidence="6 10" id="KW-1133">Transmembrane helix</keyword>
<keyword evidence="4 10" id="KW-0133">Cell shape</keyword>
<comment type="subcellular location">
    <subcellularLocation>
        <location evidence="10">Cell inner membrane</location>
        <topology evidence="10">Multi-pass membrane protein</topology>
    </subcellularLocation>
    <subcellularLocation>
        <location evidence="1">Cell membrane</location>
        <topology evidence="1">Multi-pass membrane protein</topology>
    </subcellularLocation>
</comment>
<dbReference type="GO" id="GO:0015648">
    <property type="term" value="F:lipid-linked peptidoglycan transporter activity"/>
    <property type="evidence" value="ECO:0007669"/>
    <property type="project" value="UniProtKB-UniRule"/>
</dbReference>
<dbReference type="AlphaFoldDB" id="A0A1F6T9D2"/>
<dbReference type="HAMAP" id="MF_02078">
    <property type="entry name" value="MurJ_MviN"/>
    <property type="match status" value="1"/>
</dbReference>
<evidence type="ECO:0000256" key="4">
    <source>
        <dbReference type="ARBA" id="ARBA00022960"/>
    </source>
</evidence>
<keyword evidence="2 10" id="KW-1003">Cell membrane</keyword>
<comment type="function">
    <text evidence="8 10 11">Involved in peptidoglycan biosynthesis. Transports lipid-linked peptidoglycan precursors from the inner to the outer leaflet of the cytoplasmic membrane.</text>
</comment>
<keyword evidence="5 10" id="KW-0573">Peptidoglycan synthesis</keyword>